<keyword evidence="3" id="KW-1185">Reference proteome</keyword>
<protein>
    <submittedName>
        <fullName evidence="2">Purtative 21 protein</fullName>
    </submittedName>
</protein>
<proteinExistence type="predicted"/>
<dbReference type="EMBL" id="CP086714">
    <property type="protein sequence ID" value="WOO77706.1"/>
    <property type="molecule type" value="Genomic_DNA"/>
</dbReference>
<evidence type="ECO:0000256" key="1">
    <source>
        <dbReference type="SAM" id="MobiDB-lite"/>
    </source>
</evidence>
<organism evidence="2 3">
    <name type="scientific">Vanrija pseudolonga</name>
    <dbReference type="NCBI Taxonomy" id="143232"/>
    <lineage>
        <taxon>Eukaryota</taxon>
        <taxon>Fungi</taxon>
        <taxon>Dikarya</taxon>
        <taxon>Basidiomycota</taxon>
        <taxon>Agaricomycotina</taxon>
        <taxon>Tremellomycetes</taxon>
        <taxon>Trichosporonales</taxon>
        <taxon>Trichosporonaceae</taxon>
        <taxon>Vanrija</taxon>
    </lineage>
</organism>
<dbReference type="SUPFAM" id="SSF143410">
    <property type="entry name" value="DOPA-like"/>
    <property type="match status" value="1"/>
</dbReference>
<gene>
    <name evidence="2" type="primary">Y212_3</name>
    <name evidence="2" type="ORF">LOC62_01G001270</name>
</gene>
<dbReference type="PANTHER" id="PTHR36423:SF2">
    <property type="entry name" value="AFR070WP"/>
    <property type="match status" value="1"/>
</dbReference>
<dbReference type="Proteomes" id="UP000827549">
    <property type="component" value="Chromosome 1"/>
</dbReference>
<dbReference type="GeneID" id="87804527"/>
<dbReference type="Pfam" id="PF08883">
    <property type="entry name" value="DOPA_dioxygen"/>
    <property type="match status" value="1"/>
</dbReference>
<dbReference type="PANTHER" id="PTHR36423">
    <property type="entry name" value="AFR070WP"/>
    <property type="match status" value="1"/>
</dbReference>
<evidence type="ECO:0000313" key="3">
    <source>
        <dbReference type="Proteomes" id="UP000827549"/>
    </source>
</evidence>
<dbReference type="Gene3D" id="3.30.70.1240">
    <property type="entry name" value="DOPA-like domains"/>
    <property type="match status" value="1"/>
</dbReference>
<reference evidence="2" key="1">
    <citation type="submission" date="2023-10" db="EMBL/GenBank/DDBJ databases">
        <authorList>
            <person name="Noh H."/>
        </authorList>
    </citation>
    <scope>NUCLEOTIDE SEQUENCE</scope>
    <source>
        <strain evidence="2">DUCC4014</strain>
    </source>
</reference>
<accession>A0AAF0Y4R9</accession>
<dbReference type="InterPro" id="IPR023389">
    <property type="entry name" value="DOPA-like_sf"/>
</dbReference>
<name>A0AAF0Y4R9_9TREE</name>
<feature type="region of interest" description="Disordered" evidence="1">
    <location>
        <begin position="62"/>
        <end position="87"/>
    </location>
</feature>
<dbReference type="RefSeq" id="XP_062623738.1">
    <property type="nucleotide sequence ID" value="XM_062767754.1"/>
</dbReference>
<evidence type="ECO:0000313" key="2">
    <source>
        <dbReference type="EMBL" id="WOO77706.1"/>
    </source>
</evidence>
<dbReference type="AlphaFoldDB" id="A0AAF0Y4R9"/>
<sequence>MSAQVNQTLGAAAAGETDQERLAREFKALAAGRSVVSYGDPYLSFDASNEPALTDDLVANPKSHGSSIHVNPARPAAAGDKSPSYGPLYHGRDGNPLSAPIWDFHIYWKPNNLDEKEYARKLHSAIRREFPELHVKRFWEVAVGPHPTPMFEVNIFNTEELGALFSYVVENRGPLSVLIHPNTGESAGDHTTRATWLGPKIELDVAPLYAYDIRQRAALEAKKNGTEEKK</sequence>
<dbReference type="InterPro" id="IPR014980">
    <property type="entry name" value="DOPA_dioxygen"/>
</dbReference>